<sequence>MSTAPRRTASPALVNQLSDTAHNYVDSQRSLHNASMALDAAYNRIRQVRRSLLQVSEPSSSQEPQRPTTRSEIRLGHRALILSERSGEEEGSQELDALRELEVLERLAQGGIASPESSGLDPNSRTRNRSAGSDGPNPPLPTVLPPRFSRQPEWFYLSQLQRQGANPQSAATTRGLQVAAREAGLALPTNNADSDLQRLGVDFASLTAQYRDILEAQRRASPGPDAIRAREMQDGHSTTTRAPGGAQPPTSTFRRDARRWRSRETRSYMDPGFVASVYAERNQAAAEVNASMRQSSSYTPATRVAPDPRPRYYPTDPSVGGWTIANLDSADWGDDEMWFAADPQIPRAPAEFPVSSLAEPSEPENGDSLLVRTTIEGPPREASIRRGWARLDADGNEIPYSEEEELERSRTEYRLRALRRARQQHAPSGVSNGVRTTHGSVMDSALNIPTVRRESSTSFPSHLSSSDSRSFHVDPLPMPLSSMVTIDKPKDVCHPDVIVPIHACLAGR</sequence>
<name>A0A8S0W2P2_CYCAE</name>
<evidence type="ECO:0000313" key="3">
    <source>
        <dbReference type="Proteomes" id="UP000467700"/>
    </source>
</evidence>
<feature type="region of interest" description="Disordered" evidence="1">
    <location>
        <begin position="297"/>
        <end position="316"/>
    </location>
</feature>
<protein>
    <submittedName>
        <fullName evidence="2">Uncharacterized protein</fullName>
    </submittedName>
</protein>
<evidence type="ECO:0000256" key="1">
    <source>
        <dbReference type="SAM" id="MobiDB-lite"/>
    </source>
</evidence>
<feature type="compositionally biased region" description="Low complexity" evidence="1">
    <location>
        <begin position="53"/>
        <end position="67"/>
    </location>
</feature>
<reference evidence="2 3" key="1">
    <citation type="submission" date="2020-01" db="EMBL/GenBank/DDBJ databases">
        <authorList>
            <person name="Gupta K D."/>
        </authorList>
    </citation>
    <scope>NUCLEOTIDE SEQUENCE [LARGE SCALE GENOMIC DNA]</scope>
</reference>
<gene>
    <name evidence="2" type="ORF">AAE3_LOCUS2200</name>
</gene>
<dbReference type="OrthoDB" id="2649166at2759"/>
<organism evidence="2 3">
    <name type="scientific">Cyclocybe aegerita</name>
    <name type="common">Black poplar mushroom</name>
    <name type="synonym">Agrocybe aegerita</name>
    <dbReference type="NCBI Taxonomy" id="1973307"/>
    <lineage>
        <taxon>Eukaryota</taxon>
        <taxon>Fungi</taxon>
        <taxon>Dikarya</taxon>
        <taxon>Basidiomycota</taxon>
        <taxon>Agaricomycotina</taxon>
        <taxon>Agaricomycetes</taxon>
        <taxon>Agaricomycetidae</taxon>
        <taxon>Agaricales</taxon>
        <taxon>Agaricineae</taxon>
        <taxon>Bolbitiaceae</taxon>
        <taxon>Cyclocybe</taxon>
    </lineage>
</organism>
<evidence type="ECO:0000313" key="2">
    <source>
        <dbReference type="EMBL" id="CAA7259994.1"/>
    </source>
</evidence>
<feature type="region of interest" description="Disordered" evidence="1">
    <location>
        <begin position="53"/>
        <end position="75"/>
    </location>
</feature>
<dbReference type="EMBL" id="CACVBS010000028">
    <property type="protein sequence ID" value="CAA7259994.1"/>
    <property type="molecule type" value="Genomic_DNA"/>
</dbReference>
<feature type="compositionally biased region" description="Polar residues" evidence="1">
    <location>
        <begin position="115"/>
        <end position="131"/>
    </location>
</feature>
<feature type="region of interest" description="Disordered" evidence="1">
    <location>
        <begin position="110"/>
        <end position="147"/>
    </location>
</feature>
<accession>A0A8S0W2P2</accession>
<dbReference type="Proteomes" id="UP000467700">
    <property type="component" value="Unassembled WGS sequence"/>
</dbReference>
<comment type="caution">
    <text evidence="2">The sequence shown here is derived from an EMBL/GenBank/DDBJ whole genome shotgun (WGS) entry which is preliminary data.</text>
</comment>
<keyword evidence="3" id="KW-1185">Reference proteome</keyword>
<dbReference type="AlphaFoldDB" id="A0A8S0W2P2"/>
<proteinExistence type="predicted"/>
<feature type="region of interest" description="Disordered" evidence="1">
    <location>
        <begin position="232"/>
        <end position="262"/>
    </location>
</feature>